<organism evidence="1 2">
    <name type="scientific">Pluteus cervinus</name>
    <dbReference type="NCBI Taxonomy" id="181527"/>
    <lineage>
        <taxon>Eukaryota</taxon>
        <taxon>Fungi</taxon>
        <taxon>Dikarya</taxon>
        <taxon>Basidiomycota</taxon>
        <taxon>Agaricomycotina</taxon>
        <taxon>Agaricomycetes</taxon>
        <taxon>Agaricomycetidae</taxon>
        <taxon>Agaricales</taxon>
        <taxon>Pluteineae</taxon>
        <taxon>Pluteaceae</taxon>
        <taxon>Pluteus</taxon>
    </lineage>
</organism>
<name>A0ACD3AUC7_9AGAR</name>
<evidence type="ECO:0000313" key="2">
    <source>
        <dbReference type="Proteomes" id="UP000308600"/>
    </source>
</evidence>
<gene>
    <name evidence="1" type="ORF">BDN72DRAFT_616394</name>
</gene>
<sequence length="331" mass="36475">MKSSLLAILLPLHLQLVQTLPTRRGMPGSDVETLNYALGIEQLETAFFQHGLAKYSKESFKYQGFDDWVYERFQQMAGHEKTHVKFLTKAIAAAGAVPVQPCLYNFPHSDPKSFIEMGVMIENVVTSAFNGILPFVANKSFLTAFGSILGVEARHAGWISSALLWVNPWNSAFETPLDANQAFSWLSGFIESCPHSTFHPSSPAFYAPPSHNNSSNSNPSFSNSYQHPYSDKPFPRFTLSPLARPGHTVHFDVDIPTEGLRGQQVFMHCIAGTGVYTSQVDVDKKTVYMPKGMKGVVYCLLSKEPKKVVDGTTIAGPAVVLCPFEADGKLH</sequence>
<accession>A0ACD3AUC7</accession>
<dbReference type="EMBL" id="ML208332">
    <property type="protein sequence ID" value="TFK69351.1"/>
    <property type="molecule type" value="Genomic_DNA"/>
</dbReference>
<evidence type="ECO:0000313" key="1">
    <source>
        <dbReference type="EMBL" id="TFK69351.1"/>
    </source>
</evidence>
<keyword evidence="2" id="KW-1185">Reference proteome</keyword>
<proteinExistence type="predicted"/>
<reference evidence="1 2" key="1">
    <citation type="journal article" date="2019" name="Nat. Ecol. Evol.">
        <title>Megaphylogeny resolves global patterns of mushroom evolution.</title>
        <authorList>
            <person name="Varga T."/>
            <person name="Krizsan K."/>
            <person name="Foldi C."/>
            <person name="Dima B."/>
            <person name="Sanchez-Garcia M."/>
            <person name="Sanchez-Ramirez S."/>
            <person name="Szollosi G.J."/>
            <person name="Szarkandi J.G."/>
            <person name="Papp V."/>
            <person name="Albert L."/>
            <person name="Andreopoulos W."/>
            <person name="Angelini C."/>
            <person name="Antonin V."/>
            <person name="Barry K.W."/>
            <person name="Bougher N.L."/>
            <person name="Buchanan P."/>
            <person name="Buyck B."/>
            <person name="Bense V."/>
            <person name="Catcheside P."/>
            <person name="Chovatia M."/>
            <person name="Cooper J."/>
            <person name="Damon W."/>
            <person name="Desjardin D."/>
            <person name="Finy P."/>
            <person name="Geml J."/>
            <person name="Haridas S."/>
            <person name="Hughes K."/>
            <person name="Justo A."/>
            <person name="Karasinski D."/>
            <person name="Kautmanova I."/>
            <person name="Kiss B."/>
            <person name="Kocsube S."/>
            <person name="Kotiranta H."/>
            <person name="LaButti K.M."/>
            <person name="Lechner B.E."/>
            <person name="Liimatainen K."/>
            <person name="Lipzen A."/>
            <person name="Lukacs Z."/>
            <person name="Mihaltcheva S."/>
            <person name="Morgado L.N."/>
            <person name="Niskanen T."/>
            <person name="Noordeloos M.E."/>
            <person name="Ohm R.A."/>
            <person name="Ortiz-Santana B."/>
            <person name="Ovrebo C."/>
            <person name="Racz N."/>
            <person name="Riley R."/>
            <person name="Savchenko A."/>
            <person name="Shiryaev A."/>
            <person name="Soop K."/>
            <person name="Spirin V."/>
            <person name="Szebenyi C."/>
            <person name="Tomsovsky M."/>
            <person name="Tulloss R.E."/>
            <person name="Uehling J."/>
            <person name="Grigoriev I.V."/>
            <person name="Vagvolgyi C."/>
            <person name="Papp T."/>
            <person name="Martin F.M."/>
            <person name="Miettinen O."/>
            <person name="Hibbett D.S."/>
            <person name="Nagy L.G."/>
        </authorList>
    </citation>
    <scope>NUCLEOTIDE SEQUENCE [LARGE SCALE GENOMIC DNA]</scope>
    <source>
        <strain evidence="1 2">NL-1719</strain>
    </source>
</reference>
<dbReference type="Proteomes" id="UP000308600">
    <property type="component" value="Unassembled WGS sequence"/>
</dbReference>
<protein>
    <submittedName>
        <fullName evidence="1">Uncharacterized protein</fullName>
    </submittedName>
</protein>